<evidence type="ECO:0000313" key="5">
    <source>
        <dbReference type="EMBL" id="KAF9694710.1"/>
    </source>
</evidence>
<dbReference type="Pfam" id="PF00135">
    <property type="entry name" value="COesterase"/>
    <property type="match status" value="1"/>
</dbReference>
<sequence>MGEPILFVAPNYRLDVFRFMPGNEIKLEGSSNVGLKDQRLALQWVQDNIAQFGGDPEKVTIVGESAGSHSVMYQTIINRGNNSYNGKPLFRGAIQSSASIYPLQDIGSPTAQDVFDRFY</sequence>
<evidence type="ECO:0000256" key="2">
    <source>
        <dbReference type="ARBA" id="ARBA00022801"/>
    </source>
</evidence>
<dbReference type="InterPro" id="IPR029058">
    <property type="entry name" value="AB_hydrolase_fold"/>
</dbReference>
<dbReference type="Gene3D" id="3.40.50.1820">
    <property type="entry name" value="alpha/beta hydrolase"/>
    <property type="match status" value="1"/>
</dbReference>
<name>A0A8H7IXU9_9PLEO</name>
<dbReference type="Proteomes" id="UP000651452">
    <property type="component" value="Unassembled WGS sequence"/>
</dbReference>
<dbReference type="OrthoDB" id="408631at2759"/>
<keyword evidence="6" id="KW-1185">Reference proteome</keyword>
<evidence type="ECO:0000259" key="4">
    <source>
        <dbReference type="Pfam" id="PF00135"/>
    </source>
</evidence>
<protein>
    <recommendedName>
        <fullName evidence="3">Carboxylic ester hydrolase</fullName>
        <ecNumber evidence="3">3.1.1.-</ecNumber>
    </recommendedName>
</protein>
<dbReference type="PANTHER" id="PTHR43142:SF1">
    <property type="entry name" value="CARBOXYLIC ESTER HYDROLASE"/>
    <property type="match status" value="1"/>
</dbReference>
<organism evidence="5 6">
    <name type="scientific">Ascochyta lentis</name>
    <dbReference type="NCBI Taxonomy" id="205686"/>
    <lineage>
        <taxon>Eukaryota</taxon>
        <taxon>Fungi</taxon>
        <taxon>Dikarya</taxon>
        <taxon>Ascomycota</taxon>
        <taxon>Pezizomycotina</taxon>
        <taxon>Dothideomycetes</taxon>
        <taxon>Pleosporomycetidae</taxon>
        <taxon>Pleosporales</taxon>
        <taxon>Pleosporineae</taxon>
        <taxon>Didymellaceae</taxon>
        <taxon>Ascochyta</taxon>
    </lineage>
</organism>
<comment type="similarity">
    <text evidence="1 3">Belongs to the type-B carboxylesterase/lipase family.</text>
</comment>
<gene>
    <name evidence="5" type="ORF">EKO04_007700</name>
</gene>
<proteinExistence type="inferred from homology"/>
<evidence type="ECO:0000256" key="3">
    <source>
        <dbReference type="RuleBase" id="RU361235"/>
    </source>
</evidence>
<accession>A0A8H7IXU9</accession>
<dbReference type="SUPFAM" id="SSF53474">
    <property type="entry name" value="alpha/beta-Hydrolases"/>
    <property type="match status" value="1"/>
</dbReference>
<feature type="domain" description="Carboxylesterase type B" evidence="4">
    <location>
        <begin position="5"/>
        <end position="101"/>
    </location>
</feature>
<dbReference type="PANTHER" id="PTHR43142">
    <property type="entry name" value="CARBOXYLIC ESTER HYDROLASE"/>
    <property type="match status" value="1"/>
</dbReference>
<dbReference type="GO" id="GO:0016787">
    <property type="term" value="F:hydrolase activity"/>
    <property type="evidence" value="ECO:0007669"/>
    <property type="project" value="UniProtKB-KW"/>
</dbReference>
<dbReference type="EMBL" id="RZGK01000013">
    <property type="protein sequence ID" value="KAF9694710.1"/>
    <property type="molecule type" value="Genomic_DNA"/>
</dbReference>
<dbReference type="PROSITE" id="PS00122">
    <property type="entry name" value="CARBOXYLESTERASE_B_1"/>
    <property type="match status" value="1"/>
</dbReference>
<keyword evidence="2 3" id="KW-0378">Hydrolase</keyword>
<dbReference type="AlphaFoldDB" id="A0A8H7IXU9"/>
<comment type="caution">
    <text evidence="5">The sequence shown here is derived from an EMBL/GenBank/DDBJ whole genome shotgun (WGS) entry which is preliminary data.</text>
</comment>
<reference evidence="5" key="2">
    <citation type="submission" date="2020-09" db="EMBL/GenBank/DDBJ databases">
        <title>Reference genome assembly for Australian Ascochyta lentis isolate Al4.</title>
        <authorList>
            <person name="Lee R.C."/>
            <person name="Farfan-Caceres L.M."/>
            <person name="Debler J.W."/>
            <person name="Williams A.H."/>
            <person name="Henares B.M."/>
        </authorList>
    </citation>
    <scope>NUCLEOTIDE SEQUENCE</scope>
    <source>
        <strain evidence="5">Al4</strain>
    </source>
</reference>
<dbReference type="InterPro" id="IPR019826">
    <property type="entry name" value="Carboxylesterase_B_AS"/>
</dbReference>
<reference evidence="5" key="1">
    <citation type="submission" date="2018-12" db="EMBL/GenBank/DDBJ databases">
        <authorList>
            <person name="Syme R.A."/>
            <person name="Farfan-Caceres L."/>
            <person name="Lichtenzveig J."/>
        </authorList>
    </citation>
    <scope>NUCLEOTIDE SEQUENCE</scope>
    <source>
        <strain evidence="5">Al4</strain>
    </source>
</reference>
<evidence type="ECO:0000313" key="6">
    <source>
        <dbReference type="Proteomes" id="UP000651452"/>
    </source>
</evidence>
<dbReference type="InterPro" id="IPR002018">
    <property type="entry name" value="CarbesteraseB"/>
</dbReference>
<evidence type="ECO:0000256" key="1">
    <source>
        <dbReference type="ARBA" id="ARBA00005964"/>
    </source>
</evidence>
<dbReference type="EC" id="3.1.1.-" evidence="3"/>